<evidence type="ECO:0000313" key="1">
    <source>
        <dbReference type="Proteomes" id="UP000095286"/>
    </source>
</evidence>
<proteinExistence type="predicted"/>
<sequence length="77" mass="8927">MSNCLSFRPPIATKSFFWFASKAHAYGLTEKCKLLRRSKPEVEAYMDEVFELPSDFAKAFVNESEVLELKEQLISYI</sequence>
<organism evidence="1 2">
    <name type="scientific">Rhabditophanes sp. KR3021</name>
    <dbReference type="NCBI Taxonomy" id="114890"/>
    <lineage>
        <taxon>Eukaryota</taxon>
        <taxon>Metazoa</taxon>
        <taxon>Ecdysozoa</taxon>
        <taxon>Nematoda</taxon>
        <taxon>Chromadorea</taxon>
        <taxon>Rhabditida</taxon>
        <taxon>Tylenchina</taxon>
        <taxon>Panagrolaimomorpha</taxon>
        <taxon>Strongyloidoidea</taxon>
        <taxon>Alloionematidae</taxon>
        <taxon>Rhabditophanes</taxon>
    </lineage>
</organism>
<name>A0AC35TIK5_9BILA</name>
<dbReference type="Proteomes" id="UP000095286">
    <property type="component" value="Unplaced"/>
</dbReference>
<evidence type="ECO:0000313" key="2">
    <source>
        <dbReference type="WBParaSite" id="RSKR_0000101700.1"/>
    </source>
</evidence>
<protein>
    <submittedName>
        <fullName evidence="2">Uncharacterized protein</fullName>
    </submittedName>
</protein>
<reference evidence="2" key="1">
    <citation type="submission" date="2016-11" db="UniProtKB">
        <authorList>
            <consortium name="WormBaseParasite"/>
        </authorList>
    </citation>
    <scope>IDENTIFICATION</scope>
    <source>
        <strain evidence="2">KR3021</strain>
    </source>
</reference>
<dbReference type="WBParaSite" id="RSKR_0000101700.1">
    <property type="protein sequence ID" value="RSKR_0000101700.1"/>
    <property type="gene ID" value="RSKR_0000101700"/>
</dbReference>
<accession>A0AC35TIK5</accession>